<dbReference type="GO" id="GO:0000049">
    <property type="term" value="F:tRNA binding"/>
    <property type="evidence" value="ECO:0007669"/>
    <property type="project" value="UniProtKB-UniRule"/>
</dbReference>
<evidence type="ECO:0000256" key="1">
    <source>
        <dbReference type="ARBA" id="ARBA00002663"/>
    </source>
</evidence>
<comment type="function">
    <text evidence="1 7">RNaseP catalyzes the removal of the 5'-leader sequence from pre-tRNA to produce the mature 5'-terminus. It can also cleave other RNA substrates such as 4.5S RNA. The protein component plays an auxiliary but essential role in vivo by binding to the 5'-leader sequence and broadening the substrate specificity of the ribozyme.</text>
</comment>
<evidence type="ECO:0000256" key="8">
    <source>
        <dbReference type="NCBIfam" id="TIGR00188"/>
    </source>
</evidence>
<evidence type="ECO:0000256" key="3">
    <source>
        <dbReference type="ARBA" id="ARBA00022722"/>
    </source>
</evidence>
<keyword evidence="6 7" id="KW-0694">RNA-binding</keyword>
<reference evidence="9 10" key="1">
    <citation type="journal article" date="2016" name="Nat. Commun.">
        <title>Thousands of microbial genomes shed light on interconnected biogeochemical processes in an aquifer system.</title>
        <authorList>
            <person name="Anantharaman K."/>
            <person name="Brown C.T."/>
            <person name="Hug L.A."/>
            <person name="Sharon I."/>
            <person name="Castelle C.J."/>
            <person name="Probst A.J."/>
            <person name="Thomas B.C."/>
            <person name="Singh A."/>
            <person name="Wilkins M.J."/>
            <person name="Karaoz U."/>
            <person name="Brodie E.L."/>
            <person name="Williams K.H."/>
            <person name="Hubbard S.S."/>
            <person name="Banfield J.F."/>
        </authorList>
    </citation>
    <scope>NUCLEOTIDE SEQUENCE [LARGE SCALE GENOMIC DNA]</scope>
</reference>
<protein>
    <recommendedName>
        <fullName evidence="7 8">Ribonuclease P protein component</fullName>
        <shortName evidence="7">RNase P protein</shortName>
        <shortName evidence="7">RNaseP protein</shortName>
        <ecNumber evidence="7 8">3.1.26.5</ecNumber>
    </recommendedName>
    <alternativeName>
        <fullName evidence="7">Protein C5</fullName>
    </alternativeName>
</protein>
<evidence type="ECO:0000256" key="5">
    <source>
        <dbReference type="ARBA" id="ARBA00022801"/>
    </source>
</evidence>
<dbReference type="InterPro" id="IPR020539">
    <property type="entry name" value="RNase_P_CS"/>
</dbReference>
<keyword evidence="3 7" id="KW-0540">Nuclease</keyword>
<dbReference type="HAMAP" id="MF_00227">
    <property type="entry name" value="RNase_P"/>
    <property type="match status" value="1"/>
</dbReference>
<dbReference type="GO" id="GO:0004526">
    <property type="term" value="F:ribonuclease P activity"/>
    <property type="evidence" value="ECO:0007669"/>
    <property type="project" value="UniProtKB-UniRule"/>
</dbReference>
<dbReference type="PANTHER" id="PTHR33992">
    <property type="entry name" value="RIBONUCLEASE P PROTEIN COMPONENT"/>
    <property type="match status" value="1"/>
</dbReference>
<dbReference type="GO" id="GO:0030677">
    <property type="term" value="C:ribonuclease P complex"/>
    <property type="evidence" value="ECO:0007669"/>
    <property type="project" value="TreeGrafter"/>
</dbReference>
<dbReference type="SUPFAM" id="SSF54211">
    <property type="entry name" value="Ribosomal protein S5 domain 2-like"/>
    <property type="match status" value="1"/>
</dbReference>
<dbReference type="Proteomes" id="UP000178647">
    <property type="component" value="Unassembled WGS sequence"/>
</dbReference>
<keyword evidence="5 7" id="KW-0378">Hydrolase</keyword>
<comment type="caution">
    <text evidence="9">The sequence shown here is derived from an EMBL/GenBank/DDBJ whole genome shotgun (WGS) entry which is preliminary data.</text>
</comment>
<evidence type="ECO:0000313" key="9">
    <source>
        <dbReference type="EMBL" id="OGZ24068.1"/>
    </source>
</evidence>
<keyword evidence="4 7" id="KW-0255">Endonuclease</keyword>
<sequence length="112" mass="13010">MLPIQNRLKKKNDFGRIFKKGRGFEDRVLSLRLAKNNLAVSRFAFVVSLKVVRKAFLRNKIRRRLREAVKANLSKIKTGLDVVFFARPGLAVKNSKEITEFVERLLKRAELI</sequence>
<dbReference type="InterPro" id="IPR020568">
    <property type="entry name" value="Ribosomal_Su5_D2-typ_SF"/>
</dbReference>
<proteinExistence type="inferred from homology"/>
<dbReference type="PANTHER" id="PTHR33992:SF1">
    <property type="entry name" value="RIBONUCLEASE P PROTEIN COMPONENT"/>
    <property type="match status" value="1"/>
</dbReference>
<dbReference type="AlphaFoldDB" id="A0A1G2EFT8"/>
<dbReference type="EMBL" id="MHMH01000020">
    <property type="protein sequence ID" value="OGZ24068.1"/>
    <property type="molecule type" value="Genomic_DNA"/>
</dbReference>
<accession>A0A1G2EFT8</accession>
<dbReference type="EC" id="3.1.26.5" evidence="7 8"/>
<gene>
    <name evidence="7" type="primary">rnpA</name>
    <name evidence="9" type="ORF">A2896_01080</name>
</gene>
<evidence type="ECO:0000256" key="7">
    <source>
        <dbReference type="HAMAP-Rule" id="MF_00227"/>
    </source>
</evidence>
<name>A0A1G2EFT8_9BACT</name>
<dbReference type="GO" id="GO:0042781">
    <property type="term" value="F:3'-tRNA processing endoribonuclease activity"/>
    <property type="evidence" value="ECO:0007669"/>
    <property type="project" value="TreeGrafter"/>
</dbReference>
<dbReference type="Pfam" id="PF00825">
    <property type="entry name" value="Ribonuclease_P"/>
    <property type="match status" value="1"/>
</dbReference>
<comment type="subunit">
    <text evidence="7">Consists of a catalytic RNA component (M1 or rnpB) and a protein subunit.</text>
</comment>
<comment type="similarity">
    <text evidence="7">Belongs to the RnpA family.</text>
</comment>
<dbReference type="Gene3D" id="3.30.230.10">
    <property type="match status" value="1"/>
</dbReference>
<dbReference type="InterPro" id="IPR000100">
    <property type="entry name" value="RNase_P"/>
</dbReference>
<dbReference type="NCBIfam" id="TIGR00188">
    <property type="entry name" value="rnpA"/>
    <property type="match status" value="1"/>
</dbReference>
<keyword evidence="2 7" id="KW-0819">tRNA processing</keyword>
<evidence type="ECO:0000256" key="4">
    <source>
        <dbReference type="ARBA" id="ARBA00022759"/>
    </source>
</evidence>
<evidence type="ECO:0000313" key="10">
    <source>
        <dbReference type="Proteomes" id="UP000178647"/>
    </source>
</evidence>
<dbReference type="PROSITE" id="PS00648">
    <property type="entry name" value="RIBONUCLEASE_P"/>
    <property type="match status" value="1"/>
</dbReference>
<evidence type="ECO:0000256" key="2">
    <source>
        <dbReference type="ARBA" id="ARBA00022694"/>
    </source>
</evidence>
<organism evidence="9 10">
    <name type="scientific">Candidatus Nealsonbacteria bacterium RIFCSPLOWO2_01_FULL_43_32</name>
    <dbReference type="NCBI Taxonomy" id="1801672"/>
    <lineage>
        <taxon>Bacteria</taxon>
        <taxon>Candidatus Nealsoniibacteriota</taxon>
    </lineage>
</organism>
<comment type="catalytic activity">
    <reaction evidence="7">
        <text>Endonucleolytic cleavage of RNA, removing 5'-extranucleotides from tRNA precursor.</text>
        <dbReference type="EC" id="3.1.26.5"/>
    </reaction>
</comment>
<dbReference type="GO" id="GO:0001682">
    <property type="term" value="P:tRNA 5'-leader removal"/>
    <property type="evidence" value="ECO:0007669"/>
    <property type="project" value="UniProtKB-UniRule"/>
</dbReference>
<dbReference type="InterPro" id="IPR014721">
    <property type="entry name" value="Ribsml_uS5_D2-typ_fold_subgr"/>
</dbReference>
<dbReference type="STRING" id="1801672.A2896_01080"/>
<evidence type="ECO:0000256" key="6">
    <source>
        <dbReference type="ARBA" id="ARBA00022884"/>
    </source>
</evidence>